<name>A0A4U1EWM1_MONMO</name>
<feature type="non-terminal residue" evidence="6">
    <location>
        <position position="1"/>
    </location>
</feature>
<evidence type="ECO:0000256" key="2">
    <source>
        <dbReference type="ARBA" id="ARBA00022525"/>
    </source>
</evidence>
<dbReference type="InterPro" id="IPR029034">
    <property type="entry name" value="Cystine-knot_cytokine"/>
</dbReference>
<dbReference type="InterPro" id="IPR001839">
    <property type="entry name" value="TGF-b_C"/>
</dbReference>
<evidence type="ECO:0000256" key="4">
    <source>
        <dbReference type="SAM" id="MobiDB-lite"/>
    </source>
</evidence>
<evidence type="ECO:0000259" key="5">
    <source>
        <dbReference type="PROSITE" id="PS51362"/>
    </source>
</evidence>
<dbReference type="PROSITE" id="PS01274">
    <property type="entry name" value="COA_TRANSF_2"/>
    <property type="match status" value="1"/>
</dbReference>
<dbReference type="PROSITE" id="PS51362">
    <property type="entry name" value="TGF_BETA_2"/>
    <property type="match status" value="1"/>
</dbReference>
<keyword evidence="3" id="KW-0339">Growth factor</keyword>
<dbReference type="SUPFAM" id="SSF57501">
    <property type="entry name" value="Cystine-knot cytokines"/>
    <property type="match status" value="1"/>
</dbReference>
<dbReference type="SMART" id="SM00204">
    <property type="entry name" value="TGFB"/>
    <property type="match status" value="1"/>
</dbReference>
<dbReference type="EMBL" id="RWIC01000674">
    <property type="protein sequence ID" value="TKC41128.1"/>
    <property type="molecule type" value="Genomic_DNA"/>
</dbReference>
<feature type="domain" description="TGF-beta family profile" evidence="5">
    <location>
        <begin position="524"/>
        <end position="575"/>
    </location>
</feature>
<reference evidence="7" key="1">
    <citation type="journal article" date="2019" name="IScience">
        <title>Narwhal Genome Reveals Long-Term Low Genetic Diversity despite Current Large Abundance Size.</title>
        <authorList>
            <person name="Westbury M.V."/>
            <person name="Petersen B."/>
            <person name="Garde E."/>
            <person name="Heide-Jorgensen M.P."/>
            <person name="Lorenzen E.D."/>
        </authorList>
    </citation>
    <scope>NUCLEOTIDE SEQUENCE [LARGE SCALE GENOMIC DNA]</scope>
</reference>
<comment type="subcellular location">
    <subcellularLocation>
        <location evidence="1">Secreted</location>
    </subcellularLocation>
</comment>
<dbReference type="Gene3D" id="3.40.1080.10">
    <property type="entry name" value="Glutaconate Coenzyme A-transferase"/>
    <property type="match status" value="2"/>
</dbReference>
<evidence type="ECO:0000256" key="1">
    <source>
        <dbReference type="ARBA" id="ARBA00004613"/>
    </source>
</evidence>
<dbReference type="Pfam" id="PF01144">
    <property type="entry name" value="CoA_trans"/>
    <property type="match status" value="2"/>
</dbReference>
<dbReference type="GO" id="GO:0008083">
    <property type="term" value="F:growth factor activity"/>
    <property type="evidence" value="ECO:0007669"/>
    <property type="project" value="UniProtKB-KW"/>
</dbReference>
<organism evidence="6 7">
    <name type="scientific">Monodon monoceros</name>
    <name type="common">Narwhal</name>
    <name type="synonym">Ceratodon monodon</name>
    <dbReference type="NCBI Taxonomy" id="40151"/>
    <lineage>
        <taxon>Eukaryota</taxon>
        <taxon>Metazoa</taxon>
        <taxon>Chordata</taxon>
        <taxon>Craniata</taxon>
        <taxon>Vertebrata</taxon>
        <taxon>Euteleostomi</taxon>
        <taxon>Mammalia</taxon>
        <taxon>Eutheria</taxon>
        <taxon>Laurasiatheria</taxon>
        <taxon>Artiodactyla</taxon>
        <taxon>Whippomorpha</taxon>
        <taxon>Cetacea</taxon>
        <taxon>Odontoceti</taxon>
        <taxon>Monodontidae</taxon>
        <taxon>Monodon</taxon>
    </lineage>
</organism>
<dbReference type="PANTHER" id="PTHR13707">
    <property type="entry name" value="KETOACID-COENZYME A TRANSFERASE"/>
    <property type="match status" value="1"/>
</dbReference>
<dbReference type="InterPro" id="IPR012792">
    <property type="entry name" value="3-oxoacid_CoA-transf_A"/>
</dbReference>
<dbReference type="InterPro" id="IPR004165">
    <property type="entry name" value="CoA_trans_fam_I"/>
</dbReference>
<dbReference type="PANTHER" id="PTHR13707:SF28">
    <property type="entry name" value="SUCCINYL-COA:3-KETOACID COENZYME A TRANSFERASE 2, MITOCHONDRIAL"/>
    <property type="match status" value="1"/>
</dbReference>
<accession>A0A4U1EWM1</accession>
<protein>
    <recommendedName>
        <fullName evidence="5">TGF-beta family profile domain-containing protein</fullName>
    </recommendedName>
</protein>
<keyword evidence="2" id="KW-0964">Secreted</keyword>
<dbReference type="GO" id="GO:0005576">
    <property type="term" value="C:extracellular region"/>
    <property type="evidence" value="ECO:0007669"/>
    <property type="project" value="UniProtKB-SubCell"/>
</dbReference>
<dbReference type="Pfam" id="PF00019">
    <property type="entry name" value="TGF_beta"/>
    <property type="match status" value="1"/>
</dbReference>
<proteinExistence type="inferred from homology"/>
<feature type="region of interest" description="Disordered" evidence="4">
    <location>
        <begin position="1"/>
        <end position="61"/>
    </location>
</feature>
<dbReference type="Proteomes" id="UP000308365">
    <property type="component" value="Unassembled WGS sequence"/>
</dbReference>
<dbReference type="NCBIfam" id="TIGR02429">
    <property type="entry name" value="pcaI_scoA_fam"/>
    <property type="match status" value="1"/>
</dbReference>
<evidence type="ECO:0000313" key="6">
    <source>
        <dbReference type="EMBL" id="TKC41128.1"/>
    </source>
</evidence>
<dbReference type="InterPro" id="IPR004164">
    <property type="entry name" value="CoA_transf_AS"/>
</dbReference>
<feature type="region of interest" description="Disordered" evidence="4">
    <location>
        <begin position="204"/>
        <end position="226"/>
    </location>
</feature>
<dbReference type="SMART" id="SM00882">
    <property type="entry name" value="CoA_trans"/>
    <property type="match status" value="2"/>
</dbReference>
<gene>
    <name evidence="6" type="ORF">EI555_008879</name>
</gene>
<dbReference type="GO" id="GO:0005739">
    <property type="term" value="C:mitochondrion"/>
    <property type="evidence" value="ECO:0007669"/>
    <property type="project" value="TreeGrafter"/>
</dbReference>
<dbReference type="AlphaFoldDB" id="A0A4U1EWM1"/>
<comment type="similarity">
    <text evidence="3">Belongs to the TGF-beta family.</text>
</comment>
<evidence type="ECO:0000313" key="7">
    <source>
        <dbReference type="Proteomes" id="UP000308365"/>
    </source>
</evidence>
<dbReference type="SUPFAM" id="SSF100950">
    <property type="entry name" value="NagB/RpiA/CoA transferase-like"/>
    <property type="match status" value="2"/>
</dbReference>
<comment type="caution">
    <text evidence="6">The sequence shown here is derived from an EMBL/GenBank/DDBJ whole genome shotgun (WGS) entry which is preliminary data.</text>
</comment>
<dbReference type="InterPro" id="IPR037171">
    <property type="entry name" value="NagB/RpiA_transferase-like"/>
</dbReference>
<evidence type="ECO:0000256" key="3">
    <source>
        <dbReference type="RuleBase" id="RU000354"/>
    </source>
</evidence>
<sequence>ARSRLLPSRPGKPGASGPRSAETERGGGEPAGGPVPCDARAGRARPPPVPAGPGAGAPAGAERTMAARRLLESALGRRVAAGRSVPTLATGGVCGFASRTRAQTSRAARGSWSGGFGLCAIPENLIGALLKTRVKDLTLVSSNVGEENFGLGLFLGTKQITRIVCSYLGENSLCEHRYLVGELELEITPQGTLDERIRAGERRHARLPHPHGLRDPGPGGRPTQQDGHISILSQPREVREFHGQQYFLEHDVTADFALVKGWKADRAGNLVFRASARNFNVPMCKAARTSVVEIEEIVDLGSSRNTGGKYEKRSEHLMTRKEGDEMCKSADSMRTRVLKQAALAFEDGLYASLGMGIPLLATSYISPSITVHLHSENGILGLGPFPLKEEVDAGLNNVGKQTVTLLPGGCFFSSDESFAMIRGGHIDLTLLGAMQVSKYGDLANWMIPGKKVKGMGGAMDLVSSTETRVVVTMEHSTKASEPKILEKCTMPLNGKRCLWDGLMVEDIKKSTGSTFAISPNLRPMQHVHLMKPDAVPKACCAPTKLSATSVLYYDSSNNVILRKHRNMVVRACGCH</sequence>
<dbReference type="Gene3D" id="2.10.90.10">
    <property type="entry name" value="Cystine-knot cytokines"/>
    <property type="match status" value="1"/>
</dbReference>
<dbReference type="GO" id="GO:0008260">
    <property type="term" value="F:succinyl-CoA:3-oxo-acid CoA-transferase activity"/>
    <property type="evidence" value="ECO:0007669"/>
    <property type="project" value="TreeGrafter"/>
</dbReference>